<keyword evidence="1" id="KW-0479">Metal-binding</keyword>
<evidence type="ECO:0000256" key="4">
    <source>
        <dbReference type="PROSITE-ProRule" id="PRU00175"/>
    </source>
</evidence>
<dbReference type="AlphaFoldDB" id="A0A6J1CGS8"/>
<dbReference type="GeneID" id="111010710"/>
<dbReference type="FunFam" id="3.30.40.10:FF:000239">
    <property type="entry name" value="probable BOI-related E3 ubiquitin-protein ligase 2"/>
    <property type="match status" value="1"/>
</dbReference>
<dbReference type="OrthoDB" id="1711136at2759"/>
<dbReference type="Gene3D" id="1.10.533.10">
    <property type="entry name" value="Death Domain, Fas"/>
    <property type="match status" value="1"/>
</dbReference>
<evidence type="ECO:0000256" key="1">
    <source>
        <dbReference type="ARBA" id="ARBA00022723"/>
    </source>
</evidence>
<reference evidence="9" key="1">
    <citation type="submission" date="2025-08" db="UniProtKB">
        <authorList>
            <consortium name="RefSeq"/>
        </authorList>
    </citation>
    <scope>IDENTIFICATION</scope>
    <source>
        <strain evidence="9">OHB3-1</strain>
    </source>
</reference>
<accession>A0A6J1CGS8</accession>
<dbReference type="Gene3D" id="1.10.1170.10">
    <property type="entry name" value="Inhibitor Of Apoptosis Protein (2mihbC-IAP-1), Chain A"/>
    <property type="match status" value="1"/>
</dbReference>
<dbReference type="PANTHER" id="PTHR42647:SF10">
    <property type="entry name" value="F2G19.2"/>
    <property type="match status" value="1"/>
</dbReference>
<evidence type="ECO:0000313" key="8">
    <source>
        <dbReference type="Proteomes" id="UP000504603"/>
    </source>
</evidence>
<dbReference type="RefSeq" id="XP_022139913.1">
    <property type="nucleotide sequence ID" value="XM_022284221.1"/>
</dbReference>
<organism evidence="8 9">
    <name type="scientific">Momordica charantia</name>
    <name type="common">Bitter gourd</name>
    <name type="synonym">Balsam pear</name>
    <dbReference type="NCBI Taxonomy" id="3673"/>
    <lineage>
        <taxon>Eukaryota</taxon>
        <taxon>Viridiplantae</taxon>
        <taxon>Streptophyta</taxon>
        <taxon>Embryophyta</taxon>
        <taxon>Tracheophyta</taxon>
        <taxon>Spermatophyta</taxon>
        <taxon>Magnoliopsida</taxon>
        <taxon>eudicotyledons</taxon>
        <taxon>Gunneridae</taxon>
        <taxon>Pentapetalae</taxon>
        <taxon>rosids</taxon>
        <taxon>fabids</taxon>
        <taxon>Cucurbitales</taxon>
        <taxon>Cucurbitaceae</taxon>
        <taxon>Momordiceae</taxon>
        <taxon>Momordica</taxon>
    </lineage>
</organism>
<dbReference type="GO" id="GO:0004842">
    <property type="term" value="F:ubiquitin-protein transferase activity"/>
    <property type="evidence" value="ECO:0007669"/>
    <property type="project" value="TreeGrafter"/>
</dbReference>
<proteinExistence type="predicted"/>
<evidence type="ECO:0000256" key="3">
    <source>
        <dbReference type="ARBA" id="ARBA00022833"/>
    </source>
</evidence>
<gene>
    <name evidence="9" type="primary">LOC111010710</name>
</gene>
<evidence type="ECO:0000256" key="2">
    <source>
        <dbReference type="ARBA" id="ARBA00022771"/>
    </source>
</evidence>
<feature type="coiled-coil region" evidence="5">
    <location>
        <begin position="190"/>
        <end position="231"/>
    </location>
</feature>
<feature type="compositionally biased region" description="Low complexity" evidence="6">
    <location>
        <begin position="1"/>
        <end position="22"/>
    </location>
</feature>
<feature type="region of interest" description="Disordered" evidence="6">
    <location>
        <begin position="1"/>
        <end position="23"/>
    </location>
</feature>
<evidence type="ECO:0000313" key="9">
    <source>
        <dbReference type="RefSeq" id="XP_022139913.1"/>
    </source>
</evidence>
<dbReference type="Proteomes" id="UP000504603">
    <property type="component" value="Unplaced"/>
</dbReference>
<keyword evidence="3" id="KW-0862">Zinc</keyword>
<keyword evidence="8" id="KW-1185">Reference proteome</keyword>
<dbReference type="PROSITE" id="PS50089">
    <property type="entry name" value="ZF_RING_2"/>
    <property type="match status" value="1"/>
</dbReference>
<dbReference type="Gene3D" id="1.10.8.10">
    <property type="entry name" value="DNA helicase RuvA subunit, C-terminal domain"/>
    <property type="match status" value="1"/>
</dbReference>
<dbReference type="CDD" id="cd16649">
    <property type="entry name" value="mRING-HC-C3HC5_CGRF1-like"/>
    <property type="match status" value="1"/>
</dbReference>
<dbReference type="Pfam" id="PF13920">
    <property type="entry name" value="zf-C3HC4_3"/>
    <property type="match status" value="1"/>
</dbReference>
<evidence type="ECO:0000256" key="5">
    <source>
        <dbReference type="SAM" id="Coils"/>
    </source>
</evidence>
<dbReference type="PIRSF" id="PIRSF036836">
    <property type="entry name" value="RNase_bind_SBP1"/>
    <property type="match status" value="1"/>
</dbReference>
<keyword evidence="5" id="KW-0175">Coiled coil</keyword>
<keyword evidence="2 4" id="KW-0863">Zinc-finger</keyword>
<dbReference type="InterPro" id="IPR001841">
    <property type="entry name" value="Znf_RING"/>
</dbReference>
<name>A0A6J1CGS8_MOMCH</name>
<dbReference type="GO" id="GO:0008270">
    <property type="term" value="F:zinc ion binding"/>
    <property type="evidence" value="ECO:0007669"/>
    <property type="project" value="UniProtKB-KW"/>
</dbReference>
<feature type="domain" description="RING-type" evidence="7">
    <location>
        <begin position="295"/>
        <end position="330"/>
    </location>
</feature>
<dbReference type="PANTHER" id="PTHR42647">
    <property type="entry name" value="SBP (S-RIBONUCLEASE BINDING PROTEIN) FAMILY PROTEIN"/>
    <property type="match status" value="1"/>
</dbReference>
<protein>
    <submittedName>
        <fullName evidence="9">Probable BOI-related E3 ubiquitin-protein ligase 2 isoform X1</fullName>
    </submittedName>
</protein>
<evidence type="ECO:0000259" key="7">
    <source>
        <dbReference type="PROSITE" id="PS50089"/>
    </source>
</evidence>
<dbReference type="InterPro" id="IPR011029">
    <property type="entry name" value="DEATH-like_dom_sf"/>
</dbReference>
<evidence type="ECO:0000256" key="6">
    <source>
        <dbReference type="SAM" id="MobiDB-lite"/>
    </source>
</evidence>
<sequence length="341" mass="38865">MALPQNQYQQQYQPQHQHQQQQSISFRNLYTADAHVSQPISYFNPFNLQDHSQHPPYVPPFHVVGFAPGTAPGPDASDGVADFPLMYGIEPKKKRLKEQDLFENNSQISSIDFLQPRPVSTGLGLSLDNTRMASTGDSPLVSLIGEDVDLELQRQDEDIEKFLKVQGDRLRHTILEKIQANQLQTLSFVEERILQKLREKEAEVECINKKNIELEQRMEQLTVEAGAWQQRARYNENMITALKFNLQQVYAQSRDSKEGCGDSEVEDTASCCNGRSLDFQLLCSNSNDMKELMTCKACRVNEVCMLLLPCKHLCLCKDCESKLTFCPLCQSSKFIGMEVYM</sequence>
<dbReference type="KEGG" id="mcha:111010710"/>